<keyword evidence="3" id="KW-1003">Cell membrane</keyword>
<keyword evidence="6 7" id="KW-0472">Membrane</keyword>
<keyword evidence="4 7" id="KW-0812">Transmembrane</keyword>
<evidence type="ECO:0000256" key="1">
    <source>
        <dbReference type="ARBA" id="ARBA00004651"/>
    </source>
</evidence>
<evidence type="ECO:0000313" key="9">
    <source>
        <dbReference type="Proteomes" id="UP000183954"/>
    </source>
</evidence>
<dbReference type="Proteomes" id="UP000183954">
    <property type="component" value="Unassembled WGS sequence"/>
</dbReference>
<feature type="transmembrane region" description="Helical" evidence="7">
    <location>
        <begin position="168"/>
        <end position="192"/>
    </location>
</feature>
<dbReference type="OrthoDB" id="9811391at2"/>
<feature type="transmembrane region" description="Helical" evidence="7">
    <location>
        <begin position="295"/>
        <end position="312"/>
    </location>
</feature>
<dbReference type="Pfam" id="PF03601">
    <property type="entry name" value="Cons_hypoth698"/>
    <property type="match status" value="1"/>
</dbReference>
<feature type="transmembrane region" description="Helical" evidence="7">
    <location>
        <begin position="135"/>
        <end position="156"/>
    </location>
</feature>
<organism evidence="8 9">
    <name type="scientific">Desulfosporosinus lacus DSM 15449</name>
    <dbReference type="NCBI Taxonomy" id="1121420"/>
    <lineage>
        <taxon>Bacteria</taxon>
        <taxon>Bacillati</taxon>
        <taxon>Bacillota</taxon>
        <taxon>Clostridia</taxon>
        <taxon>Eubacteriales</taxon>
        <taxon>Desulfitobacteriaceae</taxon>
        <taxon>Desulfosporosinus</taxon>
    </lineage>
</organism>
<dbReference type="PANTHER" id="PTHR30106">
    <property type="entry name" value="INNER MEMBRANE PROTEIN YEIH-RELATED"/>
    <property type="match status" value="1"/>
</dbReference>
<dbReference type="EMBL" id="FQXJ01000020">
    <property type="protein sequence ID" value="SHI57162.1"/>
    <property type="molecule type" value="Genomic_DNA"/>
</dbReference>
<evidence type="ECO:0000313" key="8">
    <source>
        <dbReference type="EMBL" id="SHI57162.1"/>
    </source>
</evidence>
<evidence type="ECO:0000256" key="3">
    <source>
        <dbReference type="ARBA" id="ARBA00022475"/>
    </source>
</evidence>
<dbReference type="PANTHER" id="PTHR30106:SF2">
    <property type="entry name" value="UPF0324 INNER MEMBRANE PROTEIN YEIH"/>
    <property type="match status" value="1"/>
</dbReference>
<comment type="similarity">
    <text evidence="2">Belongs to the UPF0324 family.</text>
</comment>
<sequence>MWFQAKVDLSFQEALVIDQERRNRFILGILFTMVVAGSGTWLAALPGINRIGAMLSAILIAVIYRNVIGYPESVREGIQFSARYLMRFAIVLYGFKLNIDMVIHKGGMLLVYDAMTIVIAITTTMLLAKLFKADLNLSLLLGIGTGVCGAAAIAAVSPILKANDEDTAISAGIIALIGTVFTLTYTFLMPFLPMSAVQYGVWSGVSLHEIAHVAAAAMPAGPDVLAMGLLAKLGRVFLLIPLSLILSFWMKRKGEGEGNQSAPFPWFLVGFIMTSLMGTYLPIPDYVLNDISKASTFLLAAAMVGLGLNVHLSSLRTRAMRPLLAMIIASIVVSTVSFFTLMWFGL</sequence>
<dbReference type="InterPro" id="IPR018383">
    <property type="entry name" value="UPF0324_pro"/>
</dbReference>
<dbReference type="GO" id="GO:0005886">
    <property type="term" value="C:plasma membrane"/>
    <property type="evidence" value="ECO:0007669"/>
    <property type="project" value="UniProtKB-SubCell"/>
</dbReference>
<dbReference type="STRING" id="1121420.SAMN02746098_04310"/>
<keyword evidence="9" id="KW-1185">Reference proteome</keyword>
<evidence type="ECO:0000256" key="7">
    <source>
        <dbReference type="SAM" id="Phobius"/>
    </source>
</evidence>
<evidence type="ECO:0000256" key="5">
    <source>
        <dbReference type="ARBA" id="ARBA00022989"/>
    </source>
</evidence>
<dbReference type="AlphaFoldDB" id="A0A1M6C826"/>
<comment type="subcellular location">
    <subcellularLocation>
        <location evidence="1">Cell membrane</location>
        <topology evidence="1">Multi-pass membrane protein</topology>
    </subcellularLocation>
</comment>
<feature type="transmembrane region" description="Helical" evidence="7">
    <location>
        <begin position="25"/>
        <end position="45"/>
    </location>
</feature>
<evidence type="ECO:0000256" key="2">
    <source>
        <dbReference type="ARBA" id="ARBA00007977"/>
    </source>
</evidence>
<keyword evidence="5 7" id="KW-1133">Transmembrane helix</keyword>
<name>A0A1M6C826_9FIRM</name>
<dbReference type="RefSeq" id="WP_073032072.1">
    <property type="nucleotide sequence ID" value="NZ_FQXJ01000020.1"/>
</dbReference>
<feature type="transmembrane region" description="Helical" evidence="7">
    <location>
        <begin position="262"/>
        <end position="283"/>
    </location>
</feature>
<protein>
    <submittedName>
        <fullName evidence="8">Conserved hypothetical integral membrane protein</fullName>
    </submittedName>
</protein>
<feature type="transmembrane region" description="Helical" evidence="7">
    <location>
        <begin position="51"/>
        <end position="72"/>
    </location>
</feature>
<feature type="transmembrane region" description="Helical" evidence="7">
    <location>
        <begin position="109"/>
        <end position="128"/>
    </location>
</feature>
<reference evidence="9" key="1">
    <citation type="submission" date="2016-11" db="EMBL/GenBank/DDBJ databases">
        <authorList>
            <person name="Varghese N."/>
            <person name="Submissions S."/>
        </authorList>
    </citation>
    <scope>NUCLEOTIDE SEQUENCE [LARGE SCALE GENOMIC DNA]</scope>
    <source>
        <strain evidence="9">DSM 15449</strain>
    </source>
</reference>
<evidence type="ECO:0000256" key="4">
    <source>
        <dbReference type="ARBA" id="ARBA00022692"/>
    </source>
</evidence>
<feature type="transmembrane region" description="Helical" evidence="7">
    <location>
        <begin position="224"/>
        <end position="250"/>
    </location>
</feature>
<feature type="transmembrane region" description="Helical" evidence="7">
    <location>
        <begin position="324"/>
        <end position="344"/>
    </location>
</feature>
<gene>
    <name evidence="8" type="ORF">SAMN02746098_04310</name>
</gene>
<evidence type="ECO:0000256" key="6">
    <source>
        <dbReference type="ARBA" id="ARBA00023136"/>
    </source>
</evidence>
<proteinExistence type="inferred from homology"/>
<accession>A0A1M6C826</accession>